<protein>
    <submittedName>
        <fullName evidence="1">Uncharacterized protein</fullName>
    </submittedName>
</protein>
<evidence type="ECO:0000313" key="1">
    <source>
        <dbReference type="EMBL" id="ABL88966.1"/>
    </source>
</evidence>
<keyword evidence="2" id="KW-1185">Reference proteome</keyword>
<organism evidence="1 2">
    <name type="scientific">Pyrobaculum islandicum (strain DSM 4184 / JCM 9189 / GEO3)</name>
    <dbReference type="NCBI Taxonomy" id="384616"/>
    <lineage>
        <taxon>Archaea</taxon>
        <taxon>Thermoproteota</taxon>
        <taxon>Thermoprotei</taxon>
        <taxon>Thermoproteales</taxon>
        <taxon>Thermoproteaceae</taxon>
        <taxon>Pyrobaculum</taxon>
    </lineage>
</organism>
<dbReference type="Proteomes" id="UP000002595">
    <property type="component" value="Chromosome"/>
</dbReference>
<dbReference type="OrthoDB" id="25178at2157"/>
<dbReference type="GeneID" id="4618230"/>
<dbReference type="AlphaFoldDB" id="A1RVI4"/>
<sequence>MYYLADQRLKVAAEKFSPELALKCRTVYQIYRLYKVGLVTQKVGEKAREILEKECPKELVELIAPTVD</sequence>
<dbReference type="eggNOG" id="arCOG05552">
    <property type="taxonomic scope" value="Archaea"/>
</dbReference>
<reference evidence="1" key="1">
    <citation type="submission" date="2006-12" db="EMBL/GenBank/DDBJ databases">
        <title>Complete sequence of Pyrobaculum islandicum DSM 4184.</title>
        <authorList>
            <person name="Copeland A."/>
            <person name="Lucas S."/>
            <person name="Lapidus A."/>
            <person name="Barry K."/>
            <person name="Detter J.C."/>
            <person name="Glavina del Rio T."/>
            <person name="Dalin E."/>
            <person name="Tice H."/>
            <person name="Pitluck S."/>
            <person name="Meincke L."/>
            <person name="Brettin T."/>
            <person name="Bruce D."/>
            <person name="Han C."/>
            <person name="Tapia R."/>
            <person name="Gilna P."/>
            <person name="Schmutz J."/>
            <person name="Larimer F."/>
            <person name="Land M."/>
            <person name="Hauser L."/>
            <person name="Kyrpides N."/>
            <person name="Mikhailova N."/>
            <person name="Cozen A.E."/>
            <person name="Fitz-Gibbon S.T."/>
            <person name="House C.H."/>
            <person name="Saltikov C."/>
            <person name="Lowe T."/>
            <person name="Richardson P."/>
        </authorList>
    </citation>
    <scope>NUCLEOTIDE SEQUENCE [LARGE SCALE GENOMIC DNA]</scope>
    <source>
        <strain evidence="1">DSM 4184</strain>
    </source>
</reference>
<name>A1RVI4_PYRIL</name>
<gene>
    <name evidence="1" type="ordered locus">Pisl_1817</name>
</gene>
<dbReference type="EMBL" id="CP000504">
    <property type="protein sequence ID" value="ABL88966.1"/>
    <property type="molecule type" value="Genomic_DNA"/>
</dbReference>
<evidence type="ECO:0000313" key="2">
    <source>
        <dbReference type="Proteomes" id="UP000002595"/>
    </source>
</evidence>
<accession>A1RVI4</accession>
<dbReference type="KEGG" id="pis:Pisl_1817"/>
<dbReference type="RefSeq" id="WP_011763541.1">
    <property type="nucleotide sequence ID" value="NC_008701.1"/>
</dbReference>
<proteinExistence type="predicted"/>
<dbReference type="HOGENOM" id="CLU_2784328_0_0_2"/>